<protein>
    <submittedName>
        <fullName evidence="2">Helix-turn-helix domain-containing protein</fullName>
    </submittedName>
</protein>
<comment type="caution">
    <text evidence="2">The sequence shown here is derived from an EMBL/GenBank/DDBJ whole genome shotgun (WGS) entry which is preliminary data.</text>
</comment>
<evidence type="ECO:0000259" key="1">
    <source>
        <dbReference type="Pfam" id="PF14090"/>
    </source>
</evidence>
<organism evidence="2 3">
    <name type="scientific">Roseateles albus</name>
    <dbReference type="NCBI Taxonomy" id="2987525"/>
    <lineage>
        <taxon>Bacteria</taxon>
        <taxon>Pseudomonadati</taxon>
        <taxon>Pseudomonadota</taxon>
        <taxon>Betaproteobacteria</taxon>
        <taxon>Burkholderiales</taxon>
        <taxon>Sphaerotilaceae</taxon>
        <taxon>Roseateles</taxon>
    </lineage>
</organism>
<dbReference type="Proteomes" id="UP001221189">
    <property type="component" value="Unassembled WGS sequence"/>
</dbReference>
<evidence type="ECO:0000313" key="2">
    <source>
        <dbReference type="EMBL" id="MDC8772329.1"/>
    </source>
</evidence>
<dbReference type="EMBL" id="JAQQXT010000006">
    <property type="protein sequence ID" value="MDC8772329.1"/>
    <property type="molecule type" value="Genomic_DNA"/>
</dbReference>
<feature type="domain" description="Winged helix-turn-helix" evidence="1">
    <location>
        <begin position="2"/>
        <end position="62"/>
    </location>
</feature>
<evidence type="ECO:0000313" key="3">
    <source>
        <dbReference type="Proteomes" id="UP001221189"/>
    </source>
</evidence>
<reference evidence="2 3" key="1">
    <citation type="submission" date="2022-10" db="EMBL/GenBank/DDBJ databases">
        <title>Paucibacter sp. hw1 Genome sequencing.</title>
        <authorList>
            <person name="Park S."/>
        </authorList>
    </citation>
    <scope>NUCLEOTIDE SEQUENCE [LARGE SCALE GENOMIC DNA]</scope>
    <source>
        <strain evidence="3">hw1</strain>
    </source>
</reference>
<gene>
    <name evidence="2" type="ORF">PRZ03_12165</name>
</gene>
<dbReference type="Pfam" id="PF14090">
    <property type="entry name" value="HTH_39"/>
    <property type="match status" value="1"/>
</dbReference>
<sequence length="152" mass="16596">MAALELLGHVTTFEASRCLDIYDPRARKLEIVKSGREVLTQWRRVETESGKAHRIGVYSLARGHAIKPTKGDALAGGAAQGIKVLRKADRYDSTSASTDRKAFATIQAELALKGYGLEQLEGALFITRWDLFRKVHTLEGAARFLAQIGGAA</sequence>
<proteinExistence type="predicted"/>
<accession>A0ABT5KEH5</accession>
<keyword evidence="3" id="KW-1185">Reference proteome</keyword>
<name>A0ABT5KEH5_9BURK</name>
<dbReference type="InterPro" id="IPR055245">
    <property type="entry name" value="HTH_proteobacteria"/>
</dbReference>